<feature type="disulfide bond" evidence="11">
    <location>
        <begin position="611"/>
        <end position="620"/>
    </location>
</feature>
<dbReference type="SMART" id="SM00181">
    <property type="entry name" value="EGF"/>
    <property type="match status" value="7"/>
</dbReference>
<feature type="compositionally biased region" description="Polar residues" evidence="12">
    <location>
        <begin position="99"/>
        <end position="113"/>
    </location>
</feature>
<dbReference type="InterPro" id="IPR056823">
    <property type="entry name" value="TEN-like_YD-shell"/>
</dbReference>
<evidence type="ECO:0000256" key="13">
    <source>
        <dbReference type="SAM" id="Phobius"/>
    </source>
</evidence>
<dbReference type="InterPro" id="IPR051216">
    <property type="entry name" value="Teneurin"/>
</dbReference>
<dbReference type="InterPro" id="IPR056820">
    <property type="entry name" value="TEN_TTR-like"/>
</dbReference>
<evidence type="ECO:0000256" key="1">
    <source>
        <dbReference type="ARBA" id="ARBA00004167"/>
    </source>
</evidence>
<organism evidence="15 16">
    <name type="scientific">Haemonchus contortus</name>
    <name type="common">Barber pole worm</name>
    <dbReference type="NCBI Taxonomy" id="6289"/>
    <lineage>
        <taxon>Eukaryota</taxon>
        <taxon>Metazoa</taxon>
        <taxon>Ecdysozoa</taxon>
        <taxon>Nematoda</taxon>
        <taxon>Chromadorea</taxon>
        <taxon>Rhabditida</taxon>
        <taxon>Rhabditina</taxon>
        <taxon>Rhabditomorpha</taxon>
        <taxon>Strongyloidea</taxon>
        <taxon>Trichostrongylidae</taxon>
        <taxon>Haemonchus</taxon>
    </lineage>
</organism>
<dbReference type="OrthoDB" id="442731at2759"/>
<dbReference type="SUPFAM" id="SSF63829">
    <property type="entry name" value="Calcium-dependent phosphotriesterase"/>
    <property type="match status" value="2"/>
</dbReference>
<evidence type="ECO:0000256" key="10">
    <source>
        <dbReference type="ARBA" id="ARBA00023157"/>
    </source>
</evidence>
<keyword evidence="8 13" id="KW-1133">Transmembrane helix</keyword>
<evidence type="ECO:0000256" key="11">
    <source>
        <dbReference type="PROSITE-ProRule" id="PRU00076"/>
    </source>
</evidence>
<feature type="disulfide bond" evidence="11">
    <location>
        <begin position="545"/>
        <end position="554"/>
    </location>
</feature>
<keyword evidence="9 13" id="KW-0472">Membrane</keyword>
<dbReference type="Gene3D" id="2.10.25.10">
    <property type="entry name" value="Laminin"/>
    <property type="match status" value="5"/>
</dbReference>
<feature type="transmembrane region" description="Helical" evidence="13">
    <location>
        <begin position="332"/>
        <end position="350"/>
    </location>
</feature>
<dbReference type="InterPro" id="IPR028916">
    <property type="entry name" value="Tox-GHH_dom"/>
</dbReference>
<evidence type="ECO:0000256" key="6">
    <source>
        <dbReference type="ARBA" id="ARBA00022692"/>
    </source>
</evidence>
<keyword evidence="6 13" id="KW-0812">Transmembrane</keyword>
<evidence type="ECO:0000256" key="5">
    <source>
        <dbReference type="ARBA" id="ARBA00022536"/>
    </source>
</evidence>
<reference evidence="16" key="1">
    <citation type="submission" date="2020-12" db="UniProtKB">
        <authorList>
            <consortium name="WormBaseParasite"/>
        </authorList>
    </citation>
    <scope>IDENTIFICATION</scope>
    <source>
        <strain evidence="16">MHco3</strain>
    </source>
</reference>
<feature type="disulfide bond" evidence="11">
    <location>
        <begin position="767"/>
        <end position="777"/>
    </location>
</feature>
<dbReference type="Pfam" id="PF15636">
    <property type="entry name" value="Tox-GHH"/>
    <property type="match status" value="1"/>
</dbReference>
<dbReference type="PANTHER" id="PTHR11219:SF69">
    <property type="entry name" value="TENEURIN-A"/>
    <property type="match status" value="1"/>
</dbReference>
<dbReference type="PANTHER" id="PTHR11219">
    <property type="entry name" value="TENEURIN AND N-ACETYLGLUCOSAMINE-1-PHOSPHODIESTER ALPHA-N-ACETYLGLUCOSAMINIDASE"/>
    <property type="match status" value="1"/>
</dbReference>
<dbReference type="FunFam" id="2.10.25.10:FF:000021">
    <property type="entry name" value="Teneurin transmembrane protein 2"/>
    <property type="match status" value="1"/>
</dbReference>
<dbReference type="Pfam" id="PF25021">
    <property type="entry name" value="TEN_NHL"/>
    <property type="match status" value="1"/>
</dbReference>
<dbReference type="Gene3D" id="2.120.10.30">
    <property type="entry name" value="TolB, C-terminal domain"/>
    <property type="match status" value="2"/>
</dbReference>
<dbReference type="InterPro" id="IPR002049">
    <property type="entry name" value="LE_dom"/>
</dbReference>
<dbReference type="Gene3D" id="2.180.10.10">
    <property type="entry name" value="RHS repeat-associated core"/>
    <property type="match status" value="1"/>
</dbReference>
<keyword evidence="4" id="KW-1003">Cell membrane</keyword>
<protein>
    <submittedName>
        <fullName evidence="16">Teneurin-m</fullName>
    </submittedName>
</protein>
<dbReference type="WBParaSite" id="HCON_00065150-00001">
    <property type="protein sequence ID" value="HCON_00065150-00001"/>
    <property type="gene ID" value="HCON_00065150"/>
</dbReference>
<keyword evidence="5 11" id="KW-0245">EGF-like domain</keyword>
<evidence type="ECO:0000259" key="14">
    <source>
        <dbReference type="PROSITE" id="PS50026"/>
    </source>
</evidence>
<dbReference type="Proteomes" id="UP000025227">
    <property type="component" value="Unplaced"/>
</dbReference>
<dbReference type="InterPro" id="IPR056822">
    <property type="entry name" value="TEN_NHL"/>
</dbReference>
<feature type="domain" description="EGF-like" evidence="14">
    <location>
        <begin position="523"/>
        <end position="555"/>
    </location>
</feature>
<sequence length="2706" mass="298373">MEVPELFKKPSIPEAVGTFSPAKYIFRVKAHPTTATIPEIEENGNGSPSLTSRTDSSQKNSPESVPPTQGLLVSHENISSESSTDMTSTSTSPASSGSQPTGETNSTNTSSRMENGEPLPRLAPGLYHKTPAPILTNFTRPFGSGASSLPHPSECTPFEMRGPPPAWMPPHPPDRDHDYENNYEDPEDCRERELSSRDLLLTSTTAPPKYNSYEMSLSQQRRSAMREPLAPTLDDWSSLAEGQTILHKNADGAYYIPSGSVRTTTSTLSPASQTRYTDQCRTARSSDTTAALIKYPTTASILQHPKRRTSLKKPLESMKPAYPTRRPSPCSLFLGGALLVALVIIILLLLRNPSYVYAQLTPFSTTDSRISVDEKSLRPLPSVISLGQRVEADILPQHMTNTELFITRAGRIAFNVTVGPGAQMVLMGRHAVPPSLSLHDFYHPLRADRLTPPSPSHSIETARHKRQTSETLATRYAVFEHFLVDGRWYLTVVNERNRVEPINFLAYSIATPASSSADGTNPLAVRCDADCNGHGECLSSGRCKCAPGFMGEACEESVCPVVCSGNGVFSGGACVCRTGFKGKECDVHAHWCEVPDCSGHGRCGDEGVCQCEKGWTGEGCELRACSHPTCSDHGVCVNGQCYCADGWRGKECAEQITEPTVATVPATVVAALVPMVEVLPSPSEKPRQISRELERQKLPKPSKMILQPPKCNDHGKYVVDTCRCDRGWEGKDCEREVCPPCEHGLCRSGLCICEAGWSGNLCDQADCAIGCLDHGKCMKNGTCLCDKGWNGGNCHIEGCPLSCSGHGECRWGLLPDGDGDGWRCDCQPSFIGDDCAVPVETDCQDGLDNDNDGLIDCDDPECCSSTDCSREAVCAAVPTPVDVLLRLPAVQNANFFQRVSFIIRNDSVQSYSDKSQFNESMISVIRGRVVWNGGANGDSKSTVALPGVRVSDAANPLYGFTLTRLDGEFDLLVNGGRTVNLQFLRSPFQRLKRSVYVPPNEIVVVEPIKMARERQRELSARPECSVANRVLPVPVLRPEWSVSTDGIPSSSIAPTLLVDTRSIVQSLPLPGSSLHLVYDSSRVTASQSTLVLGLLPNKVDPDLRLVHVIVKISGRTFEKSLAPRENLTYVWSWDKLNVYRQSDHGMIPADVKIGYEYRGCGRPSEVTWISRRVFMEGARARRLEGGAWSVDIHHHLDVVNGVLEMGNGGRRFIANSMPMVELFAGSGKRRQLECQNCNGPIGEAELFRPSALAHGLDGSVFIGDHNHVRRVGPDGQITTVLSLSLPDTSYPYYLAVSPVDGFLVISLPLHKQIWKVVSHFPLDPTTNHEVFAGDGTACPAAADSCGDGGPATDAQLFFPKGLSFDAQGNLYVTDGRRLRVIDIHGNIRSLGDTSFDRAPSCDRSVFSLARLQLEWPTSLSVHLLTGQIFVLDSNIVYQLDRAQDTAEIVVGALTTCQNASSRHIVRNARDIATATDGSLYVIESDGKKMNQIRRLSADRTSFPVIAGRKTACACDVVACGCDDAASPTSAISVKMALFSSPSAVSVDALGRVYVADAVNAKVKRITPRTARYDSIARQYSVVDVDRNELYSFNRYGLHTSTESLITGAVLYNFTYNVDTSLGRLSSIHGAGGYQLRFIRANESHCTIETPSGQRTVLVTSIYDGVIESIQTGIGEPIRLNYLPGGLLISQSQGGAVTVYEYNDKGRVTAMRNDGTEFRIVDEKVCGGWVTTNVLRNGDPYATFTSRTSEVSFDDSSSSRIIYMDDGFSVLHGGMTSLLDANTHPVHGESSVLKIKTTIDALQNPSRRSLTSRFDWRPFVKRGGAERRVAEVNGVNVFTVTFDRVTKSDVISAKSEDETLHLMYMDSGELRQIVQEAPMDIDVVYRLANLTINYDSLGRRNELIWGNRSVQVTYDRQNRVVERTTSDFVSTKFAYHKDLRHPSMIELPGGSKYTMKYDTHGRLREVATPSGESHHFAATPFGSGRVLKRRIPFTKKPFVAAEDLDGRLLEWTTADELHHVLLQRDKYDRVVKEMCDSGVTIFTYKADKLAAVNSAHLEVNLTYQGPLLVTLSERRQARNGWLDSSFAVEHDELLRPTSIQAVISGTAVEPLLLAYDERTAFMSAYAGYQILRESTMIRIQGFKMMHETSLDIYRQPVSLKIVIGDVRISLMIIRDSIGRSIANAWRTIAGDFKETRSFDAQGRLAGHEMNGKERWLFKYNNDSRLMLMNDVTYEWHAGGVPKKAGRVEYVVDGNGWTIKRGDVSFEMDGYGRLVGARGPSIDMKFDYDYQNRLISITNGATLYSLFYALPHLPRRVSHFQSSSDSSPTSILYTEEGIPFAMNCDGYRYAIAVDDDGSLRYVLSESGIEKEIHRDPLGRVISDTKTAFWIPLGFRGGVEIPQLSVVIMPNTRPYDTLIGRYMSFGPDFIGRVRFEDIAPSVDPFALGALETAPLIPTDLATWFRLAGLSPSLLPPADLHLNCRQHVCARSIASFPSRLRTFSQVPSLASSDLLDATFTAMYPSEDVSFTVEDSGFHELLVLTQNGQKTNVQSLPVLTANESALIKSVIEPAQETGWRVFGTSWERHLVRPDAIPDSLTSASFPHFTLVVFRNTAEFRNGKTKIFVHFASDAKTVNKELMEDFRRKEGPAVWRAERKRMERGESKQQWTEREKRELLSKGAVAGYTIEMDESLQARFSSVHIWRFVKSD</sequence>
<feature type="compositionally biased region" description="Polar residues" evidence="12">
    <location>
        <begin position="213"/>
        <end position="222"/>
    </location>
</feature>
<evidence type="ECO:0000256" key="4">
    <source>
        <dbReference type="ARBA" id="ARBA00022475"/>
    </source>
</evidence>
<dbReference type="Gene3D" id="2.40.10.500">
    <property type="match status" value="1"/>
</dbReference>
<dbReference type="Pfam" id="PF25023">
    <property type="entry name" value="TEN_YD-shell"/>
    <property type="match status" value="1"/>
</dbReference>
<keyword evidence="7" id="KW-0677">Repeat</keyword>
<feature type="compositionally biased region" description="Pro residues" evidence="12">
    <location>
        <begin position="162"/>
        <end position="171"/>
    </location>
</feature>
<keyword evidence="15" id="KW-1185">Reference proteome</keyword>
<comment type="similarity">
    <text evidence="3">Belongs to the tenascin family. Teneurin subfamily.</text>
</comment>
<evidence type="ECO:0000256" key="8">
    <source>
        <dbReference type="ARBA" id="ARBA00022989"/>
    </source>
</evidence>
<feature type="domain" description="EGF-like" evidence="14">
    <location>
        <begin position="588"/>
        <end position="621"/>
    </location>
</feature>
<evidence type="ECO:0000256" key="12">
    <source>
        <dbReference type="SAM" id="MobiDB-lite"/>
    </source>
</evidence>
<dbReference type="OMA" id="SCAYRIC"/>
<dbReference type="InterPro" id="IPR057627">
    <property type="entry name" value="FN-plug_TEN1-4"/>
</dbReference>
<evidence type="ECO:0000256" key="7">
    <source>
        <dbReference type="ARBA" id="ARBA00022737"/>
    </source>
</evidence>
<feature type="disulfide bond" evidence="11">
    <location>
        <begin position="527"/>
        <end position="537"/>
    </location>
</feature>
<dbReference type="FunFam" id="2.10.25.10:FF:000013">
    <property type="entry name" value="Teneurin transmembrane protein 4"/>
    <property type="match status" value="1"/>
</dbReference>
<dbReference type="InterPro" id="IPR011042">
    <property type="entry name" value="6-blade_b-propeller_TolB-like"/>
</dbReference>
<feature type="disulfide bond" evidence="11">
    <location>
        <begin position="785"/>
        <end position="794"/>
    </location>
</feature>
<feature type="region of interest" description="Disordered" evidence="12">
    <location>
        <begin position="34"/>
        <end position="228"/>
    </location>
</feature>
<keyword evidence="10 11" id="KW-1015">Disulfide bond</keyword>
<evidence type="ECO:0000256" key="9">
    <source>
        <dbReference type="ARBA" id="ARBA00023136"/>
    </source>
</evidence>
<dbReference type="PROSITE" id="PS00022">
    <property type="entry name" value="EGF_1"/>
    <property type="match status" value="4"/>
</dbReference>
<dbReference type="GO" id="GO:0008038">
    <property type="term" value="P:neuron recognition"/>
    <property type="evidence" value="ECO:0007669"/>
    <property type="project" value="UniProtKB-ARBA"/>
</dbReference>
<dbReference type="PROSITE" id="PS50026">
    <property type="entry name" value="EGF_3"/>
    <property type="match status" value="3"/>
</dbReference>
<name>A0A7I4YAB2_HAECO</name>
<evidence type="ECO:0000313" key="16">
    <source>
        <dbReference type="WBParaSite" id="HCON_00065150-00001"/>
    </source>
</evidence>
<comment type="caution">
    <text evidence="11">Lacks conserved residue(s) required for the propagation of feature annotation.</text>
</comment>
<dbReference type="GO" id="GO:0005886">
    <property type="term" value="C:plasma membrane"/>
    <property type="evidence" value="ECO:0007669"/>
    <property type="project" value="UniProtKB-SubCell"/>
</dbReference>
<comment type="subcellular location">
    <subcellularLocation>
        <location evidence="2">Cell membrane</location>
    </subcellularLocation>
    <subcellularLocation>
        <location evidence="1">Membrane</location>
        <topology evidence="1">Single-pass membrane protein</topology>
    </subcellularLocation>
</comment>
<dbReference type="InterPro" id="IPR057629">
    <property type="entry name" value="Teneurin1-4_GBD"/>
</dbReference>
<evidence type="ECO:0000313" key="15">
    <source>
        <dbReference type="Proteomes" id="UP000025227"/>
    </source>
</evidence>
<dbReference type="InterPro" id="IPR000742">
    <property type="entry name" value="EGF"/>
</dbReference>
<dbReference type="Pfam" id="PF23093">
    <property type="entry name" value="GBD_Tenm3"/>
    <property type="match status" value="1"/>
</dbReference>
<dbReference type="Pfam" id="PF25024">
    <property type="entry name" value="EGF_TEN"/>
    <property type="match status" value="2"/>
</dbReference>
<feature type="compositionally biased region" description="Polar residues" evidence="12">
    <location>
        <begin position="44"/>
        <end position="67"/>
    </location>
</feature>
<dbReference type="Pfam" id="PF25020">
    <property type="entry name" value="TTR_TEN1-4"/>
    <property type="match status" value="1"/>
</dbReference>
<dbReference type="CDD" id="cd00055">
    <property type="entry name" value="EGF_Lam"/>
    <property type="match status" value="1"/>
</dbReference>
<dbReference type="GO" id="GO:0008045">
    <property type="term" value="P:motor neuron axon guidance"/>
    <property type="evidence" value="ECO:0007669"/>
    <property type="project" value="TreeGrafter"/>
</dbReference>
<feature type="domain" description="EGF-like" evidence="14">
    <location>
        <begin position="763"/>
        <end position="795"/>
    </location>
</feature>
<dbReference type="Pfam" id="PF24329">
    <property type="entry name" value="FN-plug_TEN1-4"/>
    <property type="match status" value="1"/>
</dbReference>
<dbReference type="SUPFAM" id="SSF57196">
    <property type="entry name" value="EGF/Laminin"/>
    <property type="match status" value="1"/>
</dbReference>
<accession>A0A7I4YAB2</accession>
<feature type="compositionally biased region" description="Low complexity" evidence="12">
    <location>
        <begin position="79"/>
        <end position="98"/>
    </location>
</feature>
<evidence type="ECO:0000256" key="3">
    <source>
        <dbReference type="ARBA" id="ARBA00009385"/>
    </source>
</evidence>
<dbReference type="PROSITE" id="PS01186">
    <property type="entry name" value="EGF_2"/>
    <property type="match status" value="3"/>
</dbReference>
<proteinExistence type="inferred from homology"/>
<evidence type="ECO:0000256" key="2">
    <source>
        <dbReference type="ARBA" id="ARBA00004236"/>
    </source>
</evidence>
<feature type="region of interest" description="Disordered" evidence="12">
    <location>
        <begin position="1"/>
        <end position="20"/>
    </location>
</feature>